<name>A0A2Z2K727_9BACL</name>
<dbReference type="GO" id="GO:0005975">
    <property type="term" value="P:carbohydrate metabolic process"/>
    <property type="evidence" value="ECO:0007669"/>
    <property type="project" value="InterPro"/>
</dbReference>
<organism evidence="5 6">
    <name type="scientific">Paenibacillus donghaensis</name>
    <dbReference type="NCBI Taxonomy" id="414771"/>
    <lineage>
        <taxon>Bacteria</taxon>
        <taxon>Bacillati</taxon>
        <taxon>Bacillota</taxon>
        <taxon>Bacilli</taxon>
        <taxon>Bacillales</taxon>
        <taxon>Paenibacillaceae</taxon>
        <taxon>Paenibacillus</taxon>
    </lineage>
</organism>
<comment type="similarity">
    <text evidence="1 2">Belongs to the glycosyl hydrolase 35 family.</text>
</comment>
<evidence type="ECO:0000256" key="2">
    <source>
        <dbReference type="RuleBase" id="RU003679"/>
    </source>
</evidence>
<keyword evidence="6" id="KW-1185">Reference proteome</keyword>
<dbReference type="Gene3D" id="2.102.20.10">
    <property type="entry name" value="Beta-galactosidase, domain 2"/>
    <property type="match status" value="1"/>
</dbReference>
<dbReference type="AlphaFoldDB" id="A0A2Z2K727"/>
<dbReference type="InterPro" id="IPR001944">
    <property type="entry name" value="Glycoside_Hdrlase_35"/>
</dbReference>
<feature type="domain" description="Glycoside hydrolase 35 catalytic" evidence="4">
    <location>
        <begin position="45"/>
        <end position="384"/>
    </location>
</feature>
<dbReference type="PRINTS" id="PR00742">
    <property type="entry name" value="GLHYDRLASE35"/>
</dbReference>
<dbReference type="GO" id="GO:0004553">
    <property type="term" value="F:hydrolase activity, hydrolyzing O-glycosyl compounds"/>
    <property type="evidence" value="ECO:0007669"/>
    <property type="project" value="InterPro"/>
</dbReference>
<dbReference type="EMBL" id="CP021780">
    <property type="protein sequence ID" value="ASA20747.1"/>
    <property type="molecule type" value="Genomic_DNA"/>
</dbReference>
<dbReference type="InterPro" id="IPR037110">
    <property type="entry name" value="Betagal_dom2_sf"/>
</dbReference>
<dbReference type="KEGG" id="pdh:B9T62_08085"/>
<dbReference type="Pfam" id="PF01301">
    <property type="entry name" value="Glyco_hydro_35"/>
    <property type="match status" value="1"/>
</dbReference>
<dbReference type="Proteomes" id="UP000249890">
    <property type="component" value="Chromosome"/>
</dbReference>
<dbReference type="InterPro" id="IPR031330">
    <property type="entry name" value="Gly_Hdrlase_35_cat"/>
</dbReference>
<dbReference type="Gene3D" id="3.20.20.80">
    <property type="entry name" value="Glycosidases"/>
    <property type="match status" value="1"/>
</dbReference>
<accession>A0A2Z2K727</accession>
<dbReference type="SUPFAM" id="SSF51445">
    <property type="entry name" value="(Trans)glycosidases"/>
    <property type="match status" value="1"/>
</dbReference>
<evidence type="ECO:0000256" key="1">
    <source>
        <dbReference type="ARBA" id="ARBA00009809"/>
    </source>
</evidence>
<dbReference type="PANTHER" id="PTHR23421">
    <property type="entry name" value="BETA-GALACTOSIDASE RELATED"/>
    <property type="match status" value="1"/>
</dbReference>
<evidence type="ECO:0000256" key="3">
    <source>
        <dbReference type="SAM" id="MobiDB-lite"/>
    </source>
</evidence>
<sequence>MNTINRTVSYTLDTPDKRITPGKLSNQGGNNPDGKSFGFTNYYMTQNGLPFIPVVGEFHFSRFSYLQWEEELLKMKAGGVHIVATYVFWNFHEEEEGKFDWSENRNLRHFVDLCTKIDFPLILRIGPFCHGEVRNGGIPDWVFHSPIQIRSNDPAYLTLATRLYRQISRQIKGCYFQEGGPIIAIQLDNEFMHCGAPFDSWGYKGGVYLSSGTGGREHLSELKRIALESGISPLLFTVTAWGGAAVPAEGALPMLAGYAYTSWIPNQPPSREFIYQDLHHTPVEPLDFETTEYPVAYCEMAGGMQVSYHARPFVPEASIEAMTLVKLASGSNMLGYYMYHGGSNPVGKHSYMNETSLPKITYDYQSPLGEFGRVGPSYHRIRTLSLFLEAFGDILAPMGTVIPEGQNELKPEDTTSLRWCLRQRDDSGFVFLNNFQDQLEMPERDLRIELLTKRGPVSFPHSGSIKLGKDLGVVLPFNLNLDGLQLISATTQLLTRLKDGAHTTVVFFAHEGMKAEIILHAEEIQSIDAGAGSAELTLDQWIITPAVGKSHQVNITLKDGGTFTLLTLTRKEALGTYLFSLWGQERLVIADNGNKGLHLFTQSNQLICNSPDAAEFTASIYPAPDFQMSLRTGSIDAAEQDGVFLTYRISVAEYTPQVNVTYPSDRAALLNIDSEWPEQVENVSLQINYDGDVANAFLSGRLLTDHIHYGHPWNIGLKEFKDELENQELHLTISPLRKGTTHSYVNQAFIEVFEGIEVAEFHNIQAIPHYKAAIFPQV</sequence>
<gene>
    <name evidence="5" type="ORF">B9T62_08085</name>
</gene>
<dbReference type="OrthoDB" id="9813184at2"/>
<reference evidence="5 6" key="1">
    <citation type="submission" date="2017-06" db="EMBL/GenBank/DDBJ databases">
        <title>Complete genome sequence of Paenibacillus donghaensis KCTC 13049T isolated from East Sea sediment, South Korea.</title>
        <authorList>
            <person name="Jung B.K."/>
            <person name="Hong S.-J."/>
            <person name="Shin J.-H."/>
        </authorList>
    </citation>
    <scope>NUCLEOTIDE SEQUENCE [LARGE SCALE GENOMIC DNA]</scope>
    <source>
        <strain evidence="5 6">KCTC 13049</strain>
    </source>
</reference>
<feature type="region of interest" description="Disordered" evidence="3">
    <location>
        <begin position="13"/>
        <end position="32"/>
    </location>
</feature>
<dbReference type="InterPro" id="IPR017853">
    <property type="entry name" value="GH"/>
</dbReference>
<evidence type="ECO:0000313" key="6">
    <source>
        <dbReference type="Proteomes" id="UP000249890"/>
    </source>
</evidence>
<evidence type="ECO:0000313" key="5">
    <source>
        <dbReference type="EMBL" id="ASA20747.1"/>
    </source>
</evidence>
<evidence type="ECO:0000259" key="4">
    <source>
        <dbReference type="Pfam" id="PF01301"/>
    </source>
</evidence>
<dbReference type="RefSeq" id="WP_087914765.1">
    <property type="nucleotide sequence ID" value="NZ_CP021780.1"/>
</dbReference>
<proteinExistence type="inferred from homology"/>
<protein>
    <submittedName>
        <fullName evidence="5">Beta-galactosidase</fullName>
    </submittedName>
</protein>